<dbReference type="EMBL" id="ML213503">
    <property type="protein sequence ID" value="TFK56844.1"/>
    <property type="molecule type" value="Genomic_DNA"/>
</dbReference>
<proteinExistence type="predicted"/>
<dbReference type="STRING" id="5364.A0A5C3NGG0"/>
<sequence length="75" mass="8283">MEAQAEVARAKQRLATLEAMLEAEHAKRREAEHVAQEAEAFAEEEGRRRRVAENALGTSSSWIKPPSSARTPPVS</sequence>
<gene>
    <name evidence="2" type="ORF">OE88DRAFT_1650325</name>
</gene>
<accession>A0A5C3NGG0</accession>
<evidence type="ECO:0000256" key="1">
    <source>
        <dbReference type="SAM" id="MobiDB-lite"/>
    </source>
</evidence>
<reference evidence="2 3" key="1">
    <citation type="journal article" date="2019" name="Nat. Ecol. Evol.">
        <title>Megaphylogeny resolves global patterns of mushroom evolution.</title>
        <authorList>
            <person name="Varga T."/>
            <person name="Krizsan K."/>
            <person name="Foldi C."/>
            <person name="Dima B."/>
            <person name="Sanchez-Garcia M."/>
            <person name="Sanchez-Ramirez S."/>
            <person name="Szollosi G.J."/>
            <person name="Szarkandi J.G."/>
            <person name="Papp V."/>
            <person name="Albert L."/>
            <person name="Andreopoulos W."/>
            <person name="Angelini C."/>
            <person name="Antonin V."/>
            <person name="Barry K.W."/>
            <person name="Bougher N.L."/>
            <person name="Buchanan P."/>
            <person name="Buyck B."/>
            <person name="Bense V."/>
            <person name="Catcheside P."/>
            <person name="Chovatia M."/>
            <person name="Cooper J."/>
            <person name="Damon W."/>
            <person name="Desjardin D."/>
            <person name="Finy P."/>
            <person name="Geml J."/>
            <person name="Haridas S."/>
            <person name="Hughes K."/>
            <person name="Justo A."/>
            <person name="Karasinski D."/>
            <person name="Kautmanova I."/>
            <person name="Kiss B."/>
            <person name="Kocsube S."/>
            <person name="Kotiranta H."/>
            <person name="LaButti K.M."/>
            <person name="Lechner B.E."/>
            <person name="Liimatainen K."/>
            <person name="Lipzen A."/>
            <person name="Lukacs Z."/>
            <person name="Mihaltcheva S."/>
            <person name="Morgado L.N."/>
            <person name="Niskanen T."/>
            <person name="Noordeloos M.E."/>
            <person name="Ohm R.A."/>
            <person name="Ortiz-Santana B."/>
            <person name="Ovrebo C."/>
            <person name="Racz N."/>
            <person name="Riley R."/>
            <person name="Savchenko A."/>
            <person name="Shiryaev A."/>
            <person name="Soop K."/>
            <person name="Spirin V."/>
            <person name="Szebenyi C."/>
            <person name="Tomsovsky M."/>
            <person name="Tulloss R.E."/>
            <person name="Uehling J."/>
            <person name="Grigoriev I.V."/>
            <person name="Vagvolgyi C."/>
            <person name="Papp T."/>
            <person name="Martin F.M."/>
            <person name="Miettinen O."/>
            <person name="Hibbett D.S."/>
            <person name="Nagy L.G."/>
        </authorList>
    </citation>
    <scope>NUCLEOTIDE SEQUENCE [LARGE SCALE GENOMIC DNA]</scope>
    <source>
        <strain evidence="2 3">OMC1185</strain>
    </source>
</reference>
<evidence type="ECO:0000313" key="2">
    <source>
        <dbReference type="EMBL" id="TFK56844.1"/>
    </source>
</evidence>
<keyword evidence="3" id="KW-1185">Reference proteome</keyword>
<protein>
    <submittedName>
        <fullName evidence="2">Uncharacterized protein</fullName>
    </submittedName>
</protein>
<feature type="non-terminal residue" evidence="2">
    <location>
        <position position="75"/>
    </location>
</feature>
<dbReference type="Proteomes" id="UP000305948">
    <property type="component" value="Unassembled WGS sequence"/>
</dbReference>
<feature type="region of interest" description="Disordered" evidence="1">
    <location>
        <begin position="38"/>
        <end position="75"/>
    </location>
</feature>
<name>A0A5C3NGG0_9AGAM</name>
<organism evidence="2 3">
    <name type="scientific">Heliocybe sulcata</name>
    <dbReference type="NCBI Taxonomy" id="5364"/>
    <lineage>
        <taxon>Eukaryota</taxon>
        <taxon>Fungi</taxon>
        <taxon>Dikarya</taxon>
        <taxon>Basidiomycota</taxon>
        <taxon>Agaricomycotina</taxon>
        <taxon>Agaricomycetes</taxon>
        <taxon>Gloeophyllales</taxon>
        <taxon>Gloeophyllaceae</taxon>
        <taxon>Heliocybe</taxon>
    </lineage>
</organism>
<dbReference type="AlphaFoldDB" id="A0A5C3NGG0"/>
<evidence type="ECO:0000313" key="3">
    <source>
        <dbReference type="Proteomes" id="UP000305948"/>
    </source>
</evidence>